<keyword evidence="1 6" id="KW-0963">Cytoplasm</keyword>
<dbReference type="GO" id="GO:0009432">
    <property type="term" value="P:SOS response"/>
    <property type="evidence" value="ECO:0007669"/>
    <property type="project" value="UniProtKB-UniRule"/>
</dbReference>
<dbReference type="GO" id="GO:0006260">
    <property type="term" value="P:DNA replication"/>
    <property type="evidence" value="ECO:0007669"/>
    <property type="project" value="UniProtKB-UniRule"/>
</dbReference>
<proteinExistence type="inferred from homology"/>
<dbReference type="PROSITE" id="PS00618">
    <property type="entry name" value="RECF_2"/>
    <property type="match status" value="1"/>
</dbReference>
<dbReference type="EMBL" id="JAOTPL010000001">
    <property type="protein sequence ID" value="MCU7692982.1"/>
    <property type="molecule type" value="Genomic_DNA"/>
</dbReference>
<dbReference type="GO" id="GO:0016887">
    <property type="term" value="F:ATP hydrolysis activity"/>
    <property type="evidence" value="ECO:0007669"/>
    <property type="project" value="InterPro"/>
</dbReference>
<keyword evidence="3 6" id="KW-0547">Nucleotide-binding</keyword>
<keyword evidence="6 7" id="KW-0742">SOS response</keyword>
<dbReference type="InterPro" id="IPR018078">
    <property type="entry name" value="DNA-binding_RecF_CS"/>
</dbReference>
<name>A0AAE3LIU1_9BACT</name>
<feature type="binding site" evidence="6">
    <location>
        <begin position="31"/>
        <end position="38"/>
    </location>
    <ligand>
        <name>ATP</name>
        <dbReference type="ChEBI" id="CHEBI:30616"/>
    </ligand>
</feature>
<dbReference type="InterPro" id="IPR001238">
    <property type="entry name" value="DNA-binding_RecF"/>
</dbReference>
<evidence type="ECO:0000256" key="4">
    <source>
        <dbReference type="ARBA" id="ARBA00022840"/>
    </source>
</evidence>
<comment type="subcellular location">
    <subcellularLocation>
        <location evidence="6 7">Cytoplasm</location>
    </subcellularLocation>
</comment>
<keyword evidence="6 7" id="KW-0234">DNA repair</keyword>
<dbReference type="Gene3D" id="3.40.50.300">
    <property type="entry name" value="P-loop containing nucleotide triphosphate hydrolases"/>
    <property type="match status" value="1"/>
</dbReference>
<evidence type="ECO:0000256" key="5">
    <source>
        <dbReference type="ARBA" id="ARBA00023125"/>
    </source>
</evidence>
<dbReference type="InterPro" id="IPR003593">
    <property type="entry name" value="AAA+_ATPase"/>
</dbReference>
<keyword evidence="10" id="KW-1185">Reference proteome</keyword>
<evidence type="ECO:0000256" key="3">
    <source>
        <dbReference type="ARBA" id="ARBA00022741"/>
    </source>
</evidence>
<evidence type="ECO:0000259" key="8">
    <source>
        <dbReference type="SMART" id="SM00382"/>
    </source>
</evidence>
<protein>
    <recommendedName>
        <fullName evidence="6 7">DNA replication and repair protein RecF</fullName>
    </recommendedName>
</protein>
<keyword evidence="5 6" id="KW-0238">DNA-binding</keyword>
<gene>
    <name evidence="6 9" type="primary">recF</name>
    <name evidence="9" type="ORF">OD355_00470</name>
</gene>
<keyword evidence="6 7" id="KW-0227">DNA damage</keyword>
<dbReference type="Proteomes" id="UP001209317">
    <property type="component" value="Unassembled WGS sequence"/>
</dbReference>
<dbReference type="SMART" id="SM00382">
    <property type="entry name" value="AAA"/>
    <property type="match status" value="1"/>
</dbReference>
<comment type="caution">
    <text evidence="9">The sequence shown here is derived from an EMBL/GenBank/DDBJ whole genome shotgun (WGS) entry which is preliminary data.</text>
</comment>
<dbReference type="AlphaFoldDB" id="A0AAE3LIU1"/>
<dbReference type="GO" id="GO:0000731">
    <property type="term" value="P:DNA synthesis involved in DNA repair"/>
    <property type="evidence" value="ECO:0007669"/>
    <property type="project" value="TreeGrafter"/>
</dbReference>
<keyword evidence="4 6" id="KW-0067">ATP-binding</keyword>
<feature type="domain" description="AAA+ ATPase" evidence="8">
    <location>
        <begin position="23"/>
        <end position="357"/>
    </location>
</feature>
<dbReference type="NCBIfam" id="TIGR00611">
    <property type="entry name" value="recf"/>
    <property type="match status" value="1"/>
</dbReference>
<dbReference type="GO" id="GO:0005737">
    <property type="term" value="C:cytoplasm"/>
    <property type="evidence" value="ECO:0007669"/>
    <property type="project" value="UniProtKB-SubCell"/>
</dbReference>
<dbReference type="InterPro" id="IPR038729">
    <property type="entry name" value="Rad50/SbcC_AAA"/>
</dbReference>
<evidence type="ECO:0000256" key="6">
    <source>
        <dbReference type="HAMAP-Rule" id="MF_00365"/>
    </source>
</evidence>
<dbReference type="PANTHER" id="PTHR32182:SF0">
    <property type="entry name" value="DNA REPLICATION AND REPAIR PROTEIN RECF"/>
    <property type="match status" value="1"/>
</dbReference>
<comment type="function">
    <text evidence="6 7">The RecF protein is involved in DNA metabolism; it is required for DNA replication and normal SOS inducibility. RecF binds preferentially to single-stranded, linear DNA. It also seems to bind ATP.</text>
</comment>
<reference evidence="9" key="1">
    <citation type="submission" date="2022-10" db="EMBL/GenBank/DDBJ databases">
        <authorList>
            <person name="Kim H.S."/>
            <person name="Kim J.-S."/>
            <person name="Suh M.K."/>
            <person name="Eom M.K."/>
            <person name="Lee J.-S."/>
        </authorList>
    </citation>
    <scope>NUCLEOTIDE SEQUENCE</scope>
    <source>
        <strain evidence="9">LIP-5</strain>
    </source>
</reference>
<comment type="similarity">
    <text evidence="6 7">Belongs to the RecF family.</text>
</comment>
<evidence type="ECO:0000313" key="10">
    <source>
        <dbReference type="Proteomes" id="UP001209317"/>
    </source>
</evidence>
<dbReference type="GO" id="GO:0003697">
    <property type="term" value="F:single-stranded DNA binding"/>
    <property type="evidence" value="ECO:0007669"/>
    <property type="project" value="UniProtKB-UniRule"/>
</dbReference>
<dbReference type="Pfam" id="PF13476">
    <property type="entry name" value="AAA_23"/>
    <property type="match status" value="1"/>
</dbReference>
<dbReference type="PANTHER" id="PTHR32182">
    <property type="entry name" value="DNA REPLICATION AND REPAIR PROTEIN RECF"/>
    <property type="match status" value="1"/>
</dbReference>
<evidence type="ECO:0000313" key="9">
    <source>
        <dbReference type="EMBL" id="MCU7692982.1"/>
    </source>
</evidence>
<sequence>MNLLSEIAFTRFRNYDFQKFNFHKKIVGIYGENGSGKTNLLDGIYYLCFTKSYFSRPDARSVRQGCEGFRIEGVMQDGSRVACVYRETGKKEFYAGQEQYKKFSAHLGKYPCVMIAPDDVQLVTGTSEERRRFTDTILSQSDAGYLQQLIRYNKVLQQRNSLLKNSADAGFTDESLLEIFDAQLADAGEKIYNKRAVFFSEIIPEAIKQYNTIAGRDDNMSVSYHSQLHTDKRFAELLRESRSKDLLLQRTNTGIHKDDILFLMDGDQFKNIASQGQRKSLLFAMRLAEFFYLKGKMPNTPILLLDDVFEKLDENRMGNLLELICLHAHTQVFITDTHQHRLSAALTALAADFELIGL</sequence>
<dbReference type="InterPro" id="IPR042174">
    <property type="entry name" value="RecF_2"/>
</dbReference>
<dbReference type="Gene3D" id="1.20.1050.90">
    <property type="entry name" value="RecF/RecN/SMC, N-terminal domain"/>
    <property type="match status" value="1"/>
</dbReference>
<evidence type="ECO:0000256" key="1">
    <source>
        <dbReference type="ARBA" id="ARBA00022490"/>
    </source>
</evidence>
<dbReference type="RefSeq" id="WP_263036470.1">
    <property type="nucleotide sequence ID" value="NZ_JAOTPL010000001.1"/>
</dbReference>
<evidence type="ECO:0000256" key="7">
    <source>
        <dbReference type="RuleBase" id="RU000578"/>
    </source>
</evidence>
<dbReference type="HAMAP" id="MF_00365">
    <property type="entry name" value="RecF"/>
    <property type="match status" value="1"/>
</dbReference>
<dbReference type="SUPFAM" id="SSF52540">
    <property type="entry name" value="P-loop containing nucleoside triphosphate hydrolases"/>
    <property type="match status" value="1"/>
</dbReference>
<evidence type="ECO:0000256" key="2">
    <source>
        <dbReference type="ARBA" id="ARBA00022705"/>
    </source>
</evidence>
<dbReference type="InterPro" id="IPR027417">
    <property type="entry name" value="P-loop_NTPase"/>
</dbReference>
<dbReference type="GO" id="GO:0005524">
    <property type="term" value="F:ATP binding"/>
    <property type="evidence" value="ECO:0007669"/>
    <property type="project" value="UniProtKB-UniRule"/>
</dbReference>
<dbReference type="GO" id="GO:0006302">
    <property type="term" value="P:double-strand break repair"/>
    <property type="evidence" value="ECO:0007669"/>
    <property type="project" value="InterPro"/>
</dbReference>
<accession>A0AAE3LIU1</accession>
<keyword evidence="2 6" id="KW-0235">DNA replication</keyword>
<organism evidence="9 10">
    <name type="scientific">Haoranjiania flava</name>
    <dbReference type="NCBI Taxonomy" id="1856322"/>
    <lineage>
        <taxon>Bacteria</taxon>
        <taxon>Pseudomonadati</taxon>
        <taxon>Bacteroidota</taxon>
        <taxon>Chitinophagia</taxon>
        <taxon>Chitinophagales</taxon>
        <taxon>Chitinophagaceae</taxon>
        <taxon>Haoranjiania</taxon>
    </lineage>
</organism>